<proteinExistence type="predicted"/>
<protein>
    <submittedName>
        <fullName evidence="2">ATP-dependent zinc protease</fullName>
    </submittedName>
</protein>
<organism evidence="2 3">
    <name type="scientific">Parasphingorhabdus cellanae</name>
    <dbReference type="NCBI Taxonomy" id="2806553"/>
    <lineage>
        <taxon>Bacteria</taxon>
        <taxon>Pseudomonadati</taxon>
        <taxon>Pseudomonadota</taxon>
        <taxon>Alphaproteobacteria</taxon>
        <taxon>Sphingomonadales</taxon>
        <taxon>Sphingomonadaceae</taxon>
        <taxon>Parasphingorhabdus</taxon>
    </lineage>
</organism>
<dbReference type="PANTHER" id="PTHR38037:SF2">
    <property type="entry name" value="ATP-DEPENDENT ZINC PROTEASE DOMAIN-CONTAINING PROTEIN-RELATED"/>
    <property type="match status" value="1"/>
</dbReference>
<dbReference type="InterPro" id="IPR021109">
    <property type="entry name" value="Peptidase_aspartic_dom_sf"/>
</dbReference>
<dbReference type="Pfam" id="PF05618">
    <property type="entry name" value="Zn_protease"/>
    <property type="match status" value="1"/>
</dbReference>
<keyword evidence="2" id="KW-0378">Hydrolase</keyword>
<evidence type="ECO:0000313" key="3">
    <source>
        <dbReference type="Proteomes" id="UP000663923"/>
    </source>
</evidence>
<dbReference type="PANTHER" id="PTHR38037">
    <property type="entry name" value="ZN_PROTEASE DOMAIN-CONTAINING PROTEIN"/>
    <property type="match status" value="1"/>
</dbReference>
<dbReference type="EMBL" id="CP071794">
    <property type="protein sequence ID" value="QTD55667.1"/>
    <property type="molecule type" value="Genomic_DNA"/>
</dbReference>
<keyword evidence="2" id="KW-0645">Protease</keyword>
<reference evidence="2 3" key="1">
    <citation type="submission" date="2021-03" db="EMBL/GenBank/DDBJ databases">
        <title>Complete genome of Parasphingorhabdus_sp.JHSY0214.</title>
        <authorList>
            <person name="Yoo J.H."/>
            <person name="Bae J.W."/>
        </authorList>
    </citation>
    <scope>NUCLEOTIDE SEQUENCE [LARGE SCALE GENOMIC DNA]</scope>
    <source>
        <strain evidence="2 3">JHSY0214</strain>
    </source>
</reference>
<dbReference type="GO" id="GO:0008233">
    <property type="term" value="F:peptidase activity"/>
    <property type="evidence" value="ECO:0007669"/>
    <property type="project" value="UniProtKB-KW"/>
</dbReference>
<dbReference type="SUPFAM" id="SSF50630">
    <property type="entry name" value="Acid proteases"/>
    <property type="match status" value="1"/>
</dbReference>
<dbReference type="Gene3D" id="2.40.70.10">
    <property type="entry name" value="Acid Proteases"/>
    <property type="match status" value="1"/>
</dbReference>
<evidence type="ECO:0000259" key="1">
    <source>
        <dbReference type="Pfam" id="PF05618"/>
    </source>
</evidence>
<keyword evidence="3" id="KW-1185">Reference proteome</keyword>
<gene>
    <name evidence="2" type="ORF">J4G78_15940</name>
</gene>
<dbReference type="Proteomes" id="UP000663923">
    <property type="component" value="Chromosome"/>
</dbReference>
<sequence>MVSIKPTKPPRLRRKLKEPCEIGWCELVSLPELGIKDIHAKIDSGAATSSLHAVRIKPFERDDEQWVAFTIPKSPEFSAIDCEAKLVEKRAIKSSNGRTQQRYVIETIMQLGPLTWVGHMTLANRQSMAFPVLVGRRALKRGFLVNSAKRWLLGRPVPKTTTKEI</sequence>
<dbReference type="RefSeq" id="WP_207987495.1">
    <property type="nucleotide sequence ID" value="NZ_CP071794.1"/>
</dbReference>
<evidence type="ECO:0000313" key="2">
    <source>
        <dbReference type="EMBL" id="QTD55667.1"/>
    </source>
</evidence>
<accession>A0ABX7T561</accession>
<dbReference type="InterPro" id="IPR008503">
    <property type="entry name" value="Asp_endopeptidase"/>
</dbReference>
<dbReference type="GO" id="GO:0006508">
    <property type="term" value="P:proteolysis"/>
    <property type="evidence" value="ECO:0007669"/>
    <property type="project" value="UniProtKB-KW"/>
</dbReference>
<feature type="domain" description="Retropepsin-like aspartic endopeptidase" evidence="1">
    <location>
        <begin position="22"/>
        <end position="151"/>
    </location>
</feature>
<name>A0ABX7T561_9SPHN</name>